<feature type="compositionally biased region" description="Basic residues" evidence="2">
    <location>
        <begin position="150"/>
        <end position="162"/>
    </location>
</feature>
<feature type="compositionally biased region" description="Basic and acidic residues" evidence="2">
    <location>
        <begin position="699"/>
        <end position="720"/>
    </location>
</feature>
<dbReference type="RefSeq" id="XP_004346608.1">
    <property type="nucleotide sequence ID" value="XM_004346558.1"/>
</dbReference>
<dbReference type="InterPro" id="IPR036388">
    <property type="entry name" value="WH-like_DNA-bd_sf"/>
</dbReference>
<dbReference type="Gene3D" id="1.10.10.10">
    <property type="entry name" value="Winged helix-like DNA-binding domain superfamily/Winged helix DNA-binding domain"/>
    <property type="match status" value="1"/>
</dbReference>
<dbReference type="GO" id="GO:0000978">
    <property type="term" value="F:RNA polymerase II cis-regulatory region sequence-specific DNA binding"/>
    <property type="evidence" value="ECO:0007669"/>
    <property type="project" value="TreeGrafter"/>
</dbReference>
<accession>L8HAD4</accession>
<dbReference type="GeneID" id="14922571"/>
<sequence>MDAAEGPTSPVLGATSSPKVTNKKPKQWRWAENDFPNRDIDYEVKIHKDEALPLIENWLKDNYERRTGVCTAKRGLYADYLSFCRDNCVETSNNSAFGKVFKKVFPGVETRRLGKRSSNMTFYHDFARKGTTAAGPSTMAAVSDAVTPLRRPKRSLKKRKERPMKGSLHDHGDDPEGEYDRETEPPRPKEPRHAFAPKHAPPPRLRGGAGPIDNGGSGEVKLENGASNGRPPHIWEDGELRLQPAQTQKLAVLMNYSDTYWREVWALSALNPACLESKTVTALFFTPPGSEPDVDPVLALSTYHALSVGAFLVGDLEAAEELFEQTRHQLGGVFDTTHYDVANALCGIAFWHRFACTNRKQLDERTIYYLNQCLQICRNLRDTNSDIYLTAMREWGYFVGYSEEWLKVIDEAERSKLVDGYTPAYTRHWAIDPKYILIHTNQKGLFNSVCREVESFYRLLLRYEREARRGATTGQQDGATVAAGCSGNDVPLENGGRRGVKAEAKWPSERPPPTTAAADDDLLRSWRHELYIQKSVVDDFTRKILQGEMRFLPLATSIIIHMTLMLHVRYFAAVGQVEMGRQAAAMLVKLLISLPKAFKAVLMSRMEGEMKEFMAMLETRWLSCLTRLLSEFKARFVQLASLKDGCAAQLAQRKRSAADDANADEPPPEYSTGQELEPTGREKEELLRYFLAGPVAGERSSHEAIAHSRVGERKWSDGNE</sequence>
<dbReference type="EMBL" id="KB007901">
    <property type="protein sequence ID" value="ELR21663.1"/>
    <property type="molecule type" value="Genomic_DNA"/>
</dbReference>
<dbReference type="InterPro" id="IPR003150">
    <property type="entry name" value="DNA-bd_RFX"/>
</dbReference>
<feature type="compositionally biased region" description="Gly residues" evidence="2">
    <location>
        <begin position="207"/>
        <end position="218"/>
    </location>
</feature>
<feature type="region of interest" description="Disordered" evidence="2">
    <location>
        <begin position="134"/>
        <end position="236"/>
    </location>
</feature>
<evidence type="ECO:0000259" key="3">
    <source>
        <dbReference type="PROSITE" id="PS51526"/>
    </source>
</evidence>
<dbReference type="VEuPathDB" id="AmoebaDB:ACA1_230490"/>
<feature type="domain" description="RFX-type winged-helix" evidence="3">
    <location>
        <begin position="55"/>
        <end position="117"/>
    </location>
</feature>
<organism evidence="4 5">
    <name type="scientific">Acanthamoeba castellanii (strain ATCC 30010 / Neff)</name>
    <dbReference type="NCBI Taxonomy" id="1257118"/>
    <lineage>
        <taxon>Eukaryota</taxon>
        <taxon>Amoebozoa</taxon>
        <taxon>Discosea</taxon>
        <taxon>Longamoebia</taxon>
        <taxon>Centramoebida</taxon>
        <taxon>Acanthamoebidae</taxon>
        <taxon>Acanthamoeba</taxon>
    </lineage>
</organism>
<feature type="region of interest" description="Disordered" evidence="2">
    <location>
        <begin position="697"/>
        <end position="720"/>
    </location>
</feature>
<feature type="region of interest" description="Disordered" evidence="2">
    <location>
        <begin position="494"/>
        <end position="518"/>
    </location>
</feature>
<proteinExistence type="predicted"/>
<reference evidence="4 5" key="1">
    <citation type="journal article" date="2013" name="Genome Biol.">
        <title>Genome of Acanthamoeba castellanii highlights extensive lateral gene transfer and early evolution of tyrosine kinase signaling.</title>
        <authorList>
            <person name="Clarke M."/>
            <person name="Lohan A.J."/>
            <person name="Liu B."/>
            <person name="Lagkouvardos I."/>
            <person name="Roy S."/>
            <person name="Zafar N."/>
            <person name="Bertelli C."/>
            <person name="Schilde C."/>
            <person name="Kianianmomeni A."/>
            <person name="Burglin T.R."/>
            <person name="Frech C."/>
            <person name="Turcotte B."/>
            <person name="Kopec K.O."/>
            <person name="Synnott J.M."/>
            <person name="Choo C."/>
            <person name="Paponov I."/>
            <person name="Finkler A."/>
            <person name="Soon Heng Tan C."/>
            <person name="Hutchins A.P."/>
            <person name="Weinmeier T."/>
            <person name="Rattei T."/>
            <person name="Chu J.S."/>
            <person name="Gimenez G."/>
            <person name="Irimia M."/>
            <person name="Rigden D.J."/>
            <person name="Fitzpatrick D.A."/>
            <person name="Lorenzo-Morales J."/>
            <person name="Bateman A."/>
            <person name="Chiu C.H."/>
            <person name="Tang P."/>
            <person name="Hegemann P."/>
            <person name="Fromm H."/>
            <person name="Raoult D."/>
            <person name="Greub G."/>
            <person name="Miranda-Saavedra D."/>
            <person name="Chen N."/>
            <person name="Nash P."/>
            <person name="Ginger M.L."/>
            <person name="Horn M."/>
            <person name="Schaap P."/>
            <person name="Caler L."/>
            <person name="Loftus B."/>
        </authorList>
    </citation>
    <scope>NUCLEOTIDE SEQUENCE [LARGE SCALE GENOMIC DNA]</scope>
    <source>
        <strain evidence="4 5">Neff</strain>
    </source>
</reference>
<evidence type="ECO:0000313" key="4">
    <source>
        <dbReference type="EMBL" id="ELR21663.1"/>
    </source>
</evidence>
<dbReference type="InterPro" id="IPR039779">
    <property type="entry name" value="RFX-like"/>
</dbReference>
<dbReference type="PANTHER" id="PTHR12619">
    <property type="entry name" value="RFX TRANSCRIPTION FACTOR FAMILY"/>
    <property type="match status" value="1"/>
</dbReference>
<evidence type="ECO:0000256" key="1">
    <source>
        <dbReference type="ARBA" id="ARBA00023125"/>
    </source>
</evidence>
<dbReference type="Proteomes" id="UP000011083">
    <property type="component" value="Unassembled WGS sequence"/>
</dbReference>
<keyword evidence="1" id="KW-0238">DNA-binding</keyword>
<dbReference type="KEGG" id="acan:ACA1_230490"/>
<evidence type="ECO:0000256" key="2">
    <source>
        <dbReference type="SAM" id="MobiDB-lite"/>
    </source>
</evidence>
<dbReference type="PROSITE" id="PS51526">
    <property type="entry name" value="RFX_DBD"/>
    <property type="match status" value="1"/>
</dbReference>
<dbReference type="PANTHER" id="PTHR12619:SF5">
    <property type="entry name" value="TRANSCRIPTION FACTOR RFX4"/>
    <property type="match status" value="1"/>
</dbReference>
<feature type="region of interest" description="Disordered" evidence="2">
    <location>
        <begin position="1"/>
        <end position="26"/>
    </location>
</feature>
<dbReference type="GO" id="GO:0000981">
    <property type="term" value="F:DNA-binding transcription factor activity, RNA polymerase II-specific"/>
    <property type="evidence" value="ECO:0007669"/>
    <property type="project" value="TreeGrafter"/>
</dbReference>
<gene>
    <name evidence="4" type="ORF">ACA1_230490</name>
</gene>
<dbReference type="AlphaFoldDB" id="L8HAD4"/>
<feature type="region of interest" description="Disordered" evidence="2">
    <location>
        <begin position="657"/>
        <end position="680"/>
    </location>
</feature>
<name>L8HAD4_ACACF</name>
<dbReference type="InterPro" id="IPR036390">
    <property type="entry name" value="WH_DNA-bd_sf"/>
</dbReference>
<protein>
    <submittedName>
        <fullName evidence="4">RFX DNAbinding domain containing protein</fullName>
    </submittedName>
</protein>
<keyword evidence="5" id="KW-1185">Reference proteome</keyword>
<evidence type="ECO:0000313" key="5">
    <source>
        <dbReference type="Proteomes" id="UP000011083"/>
    </source>
</evidence>
<dbReference type="SUPFAM" id="SSF46785">
    <property type="entry name" value="Winged helix' DNA-binding domain"/>
    <property type="match status" value="1"/>
</dbReference>
<dbReference type="Pfam" id="PF02257">
    <property type="entry name" value="RFX_DNA_binding"/>
    <property type="match status" value="1"/>
</dbReference>
<feature type="compositionally biased region" description="Basic and acidic residues" evidence="2">
    <location>
        <begin position="163"/>
        <end position="193"/>
    </location>
</feature>